<dbReference type="EMBL" id="QLNT01000001">
    <property type="protein sequence ID" value="KAF3076989.1"/>
    <property type="molecule type" value="Genomic_DNA"/>
</dbReference>
<protein>
    <recommendedName>
        <fullName evidence="3">Fungal N-terminal domain-containing protein</fullName>
    </recommendedName>
</protein>
<evidence type="ECO:0008006" key="3">
    <source>
        <dbReference type="Google" id="ProtNLM"/>
    </source>
</evidence>
<evidence type="ECO:0000313" key="2">
    <source>
        <dbReference type="Proteomes" id="UP000801864"/>
    </source>
</evidence>
<keyword evidence="2" id="KW-1185">Reference proteome</keyword>
<dbReference type="InterPro" id="IPR036770">
    <property type="entry name" value="Ankyrin_rpt-contain_sf"/>
</dbReference>
<gene>
    <name evidence="1" type="ORF">CFAM422_000562</name>
</gene>
<dbReference type="Gene3D" id="1.25.40.20">
    <property type="entry name" value="Ankyrin repeat-containing domain"/>
    <property type="match status" value="1"/>
</dbReference>
<sequence length="1020" mass="116198">MTDFAIGIVSQGIQVCSVIATYISTLKDRDEDLAAIDRQVQGLEYVFRALKESLTQGSLDASTSPAAAQVLSSMQTCEAELNSLKELAAHFSDSPSPNARPQDKIKQQVKKLRYPIQKPDICRIQKSLGTVKETLDLAIQNLELSYSCLATSKLSNLEAATQQTSSSFAALGSDISTLHTKLDELLDRLQQNNTVGAAALDEADPRVAIYKLAYKPSNLAAMCASLESTTNVLRTAHIAEESSCPCRRHIVHRTKRISWLPWDFWDDETLRFEHYKGCKYFRSDGDERSRTRRLRITSLIKNAVIITLYTSTGAGGQSLGVNLEYRVTVDRMISPAFRVISVLEECAREECAHMMFFPFMQKTQQTNDPAQWKNLVFSAGQKIEYLFRLGKASPKDVDSRNRSLLHAVAEVDLDEAYCLPIAHLVTLLVKRQVSASLLDLKGRLALTIAIPREPLFIPLAEAFYPYDADIHDPNPFPLAHAYDLEPKNLASIFSCYAAMQRVADAFFGPLSMAILSNDQVQIYRLLRKHPEFLQERAYRSEQTPFHLAVGYPECLKILVEKSNPRHLVQTNNSNYTVLGYAILLSKTLCGQRENQDGSSCRCTLPLRILLEAGCPIIPHRDFRSGKDESVIANASKHCKIHLANSLLQRRQKLKLIAQQCLSPLEINNFSLHRPVILNIYAMQIDEILRERGFIEFGPLATYVEDDIIHSSPIQDNRSIYHELYTVEDANIYFDIGFYDIKSCLGMPKRWRPRIMPSRISLSFVKWLMDHDAPLCEWIEPWLFPWIDYISDAFILAMSGSKWLLNGWAFEDDEELVRELEERMLMDDSVDNCFCRCSLQGCTPFVTRLEFMRCIVGEIDLATTFTTYLKEFGNTLRREHYYAAIRFITFDALGIAHTCMCRAKSYEAPPKMDAEEIAEIQDEYAELLELLESLIEEFETNAFETFDAATDGLGMMLTFWNGYWVRRMNEVLSELSRAGEASNAAAEDLGVVWGPQTEREMYKKREWKGWDYFFQKIEEIK</sequence>
<dbReference type="AlphaFoldDB" id="A0A9P4XQY7"/>
<evidence type="ECO:0000313" key="1">
    <source>
        <dbReference type="EMBL" id="KAF3076989.1"/>
    </source>
</evidence>
<proteinExistence type="predicted"/>
<comment type="caution">
    <text evidence="1">The sequence shown here is derived from an EMBL/GenBank/DDBJ whole genome shotgun (WGS) entry which is preliminary data.</text>
</comment>
<reference evidence="1 2" key="1">
    <citation type="submission" date="2018-06" db="EMBL/GenBank/DDBJ databases">
        <title>Genome analysis of cellulolytic fungus Trichoderma lentiforme CFAM-422.</title>
        <authorList>
            <person name="Steindorff A.S."/>
            <person name="Formighieri E.F."/>
            <person name="Midorikawa G.E.O."/>
            <person name="Tamietti M.S."/>
            <person name="Ramos E.Z."/>
            <person name="Silva A.S."/>
            <person name="Bon E.P.S."/>
            <person name="Mendes T.D."/>
            <person name="Damaso M.C.T."/>
            <person name="Favaro L.C.L."/>
        </authorList>
    </citation>
    <scope>NUCLEOTIDE SEQUENCE [LARGE SCALE GENOMIC DNA]</scope>
    <source>
        <strain evidence="1 2">CFAM-422</strain>
    </source>
</reference>
<name>A0A9P4XQY7_9HYPO</name>
<organism evidence="1 2">
    <name type="scientific">Trichoderma lentiforme</name>
    <dbReference type="NCBI Taxonomy" id="1567552"/>
    <lineage>
        <taxon>Eukaryota</taxon>
        <taxon>Fungi</taxon>
        <taxon>Dikarya</taxon>
        <taxon>Ascomycota</taxon>
        <taxon>Pezizomycotina</taxon>
        <taxon>Sordariomycetes</taxon>
        <taxon>Hypocreomycetidae</taxon>
        <taxon>Hypocreales</taxon>
        <taxon>Hypocreaceae</taxon>
        <taxon>Trichoderma</taxon>
    </lineage>
</organism>
<dbReference type="Proteomes" id="UP000801864">
    <property type="component" value="Unassembled WGS sequence"/>
</dbReference>
<dbReference type="SUPFAM" id="SSF48403">
    <property type="entry name" value="Ankyrin repeat"/>
    <property type="match status" value="1"/>
</dbReference>
<accession>A0A9P4XQY7</accession>